<organism evidence="10 11">
    <name type="scientific">Morus notabilis</name>
    <dbReference type="NCBI Taxonomy" id="981085"/>
    <lineage>
        <taxon>Eukaryota</taxon>
        <taxon>Viridiplantae</taxon>
        <taxon>Streptophyta</taxon>
        <taxon>Embryophyta</taxon>
        <taxon>Tracheophyta</taxon>
        <taxon>Spermatophyta</taxon>
        <taxon>Magnoliopsida</taxon>
        <taxon>eudicotyledons</taxon>
        <taxon>Gunneridae</taxon>
        <taxon>Pentapetalae</taxon>
        <taxon>rosids</taxon>
        <taxon>fabids</taxon>
        <taxon>Rosales</taxon>
        <taxon>Moraceae</taxon>
        <taxon>Moreae</taxon>
        <taxon>Morus</taxon>
    </lineage>
</organism>
<keyword evidence="7" id="KW-0460">Magnesium</keyword>
<dbReference type="KEGG" id="mnt:21387591"/>
<feature type="domain" description="RNase III" evidence="9">
    <location>
        <begin position="25"/>
        <end position="167"/>
    </location>
</feature>
<comment type="cofactor">
    <cofactor evidence="1">
        <name>Mn(2+)</name>
        <dbReference type="ChEBI" id="CHEBI:29035"/>
    </cofactor>
</comment>
<evidence type="ECO:0000313" key="11">
    <source>
        <dbReference type="Proteomes" id="UP000030645"/>
    </source>
</evidence>
<proteinExistence type="predicted"/>
<evidence type="ECO:0000256" key="5">
    <source>
        <dbReference type="ARBA" id="ARBA00022759"/>
    </source>
</evidence>
<evidence type="ECO:0000256" key="4">
    <source>
        <dbReference type="ARBA" id="ARBA00022723"/>
    </source>
</evidence>
<dbReference type="AlphaFoldDB" id="W9QT30"/>
<evidence type="ECO:0000313" key="10">
    <source>
        <dbReference type="EMBL" id="EXB37824.1"/>
    </source>
</evidence>
<reference evidence="11" key="1">
    <citation type="submission" date="2013-01" db="EMBL/GenBank/DDBJ databases">
        <title>Draft Genome Sequence of a Mulberry Tree, Morus notabilis C.K. Schneid.</title>
        <authorList>
            <person name="He N."/>
            <person name="Zhao S."/>
        </authorList>
    </citation>
    <scope>NUCLEOTIDE SEQUENCE</scope>
</reference>
<dbReference type="SUPFAM" id="SSF69065">
    <property type="entry name" value="RNase III domain-like"/>
    <property type="match status" value="1"/>
</dbReference>
<dbReference type="PROSITE" id="PS00517">
    <property type="entry name" value="RNASE_3_1"/>
    <property type="match status" value="1"/>
</dbReference>
<dbReference type="STRING" id="981085.W9QT30"/>
<keyword evidence="6" id="KW-0378">Hydrolase</keyword>
<sequence>MDEVQEKQTEKLPESGSDESDIINLDELEEIIGYRFENRALLEEAFTHVSFSPGNGVSYDRLEYVGDAVLNLLFSKVHFFLYPRLSSGQLTRLRASNVDTEKLARVAIKHGLHRFLRHNKPLFKDQIKKFTLEISDYSLHSNGLIDVPKVLADIVESAIGAVFVDSNSSLDTVWKAFEGLLEPIISPETMKQHPVTELYEMCQKNNMKVQFVDLWAKNMAFDVFVDGQLVGTASYGLKKEVAHNRAAKNALDNIVKILGEKETTQDQDVSAIKLKCTQDNLECK</sequence>
<dbReference type="GO" id="GO:0046872">
    <property type="term" value="F:metal ion binding"/>
    <property type="evidence" value="ECO:0007669"/>
    <property type="project" value="UniProtKB-KW"/>
</dbReference>
<accession>W9QT30</accession>
<name>W9QT30_9ROSA</name>
<dbReference type="InterPro" id="IPR000999">
    <property type="entry name" value="RNase_III_dom"/>
</dbReference>
<dbReference type="CDD" id="cd00593">
    <property type="entry name" value="RIBOc"/>
    <property type="match status" value="1"/>
</dbReference>
<evidence type="ECO:0000256" key="7">
    <source>
        <dbReference type="ARBA" id="ARBA00022842"/>
    </source>
</evidence>
<dbReference type="FunFam" id="1.10.1520.10:FF:000004">
    <property type="entry name" value="Endoribonuclease dicer-like 1"/>
    <property type="match status" value="1"/>
</dbReference>
<dbReference type="OrthoDB" id="416741at2759"/>
<dbReference type="GO" id="GO:0004525">
    <property type="term" value="F:ribonuclease III activity"/>
    <property type="evidence" value="ECO:0007669"/>
    <property type="project" value="InterPro"/>
</dbReference>
<evidence type="ECO:0000256" key="6">
    <source>
        <dbReference type="ARBA" id="ARBA00022801"/>
    </source>
</evidence>
<keyword evidence="4" id="KW-0479">Metal-binding</keyword>
<keyword evidence="5" id="KW-0255">Endonuclease</keyword>
<dbReference type="GO" id="GO:0005634">
    <property type="term" value="C:nucleus"/>
    <property type="evidence" value="ECO:0007669"/>
    <property type="project" value="TreeGrafter"/>
</dbReference>
<evidence type="ECO:0000256" key="3">
    <source>
        <dbReference type="ARBA" id="ARBA00022722"/>
    </source>
</evidence>
<dbReference type="GO" id="GO:0030422">
    <property type="term" value="P:siRNA processing"/>
    <property type="evidence" value="ECO:0007669"/>
    <property type="project" value="TreeGrafter"/>
</dbReference>
<evidence type="ECO:0000256" key="2">
    <source>
        <dbReference type="ARBA" id="ARBA00001946"/>
    </source>
</evidence>
<dbReference type="eggNOG" id="KOG0701">
    <property type="taxonomic scope" value="Eukaryota"/>
</dbReference>
<dbReference type="PANTHER" id="PTHR14950:SF54">
    <property type="entry name" value="RNASE II-LIKE 1"/>
    <property type="match status" value="1"/>
</dbReference>
<keyword evidence="8" id="KW-0694">RNA-binding</keyword>
<evidence type="ECO:0000259" key="9">
    <source>
        <dbReference type="PROSITE" id="PS50142"/>
    </source>
</evidence>
<comment type="cofactor">
    <cofactor evidence="2">
        <name>Mg(2+)</name>
        <dbReference type="ChEBI" id="CHEBI:18420"/>
    </cofactor>
</comment>
<dbReference type="Proteomes" id="UP000030645">
    <property type="component" value="Unassembled WGS sequence"/>
</dbReference>
<dbReference type="InterPro" id="IPR036389">
    <property type="entry name" value="RNase_III_sf"/>
</dbReference>
<gene>
    <name evidence="10" type="ORF">L484_004083</name>
</gene>
<dbReference type="Gene3D" id="1.10.1520.10">
    <property type="entry name" value="Ribonuclease III domain"/>
    <property type="match status" value="1"/>
</dbReference>
<dbReference type="GO" id="GO:0005737">
    <property type="term" value="C:cytoplasm"/>
    <property type="evidence" value="ECO:0007669"/>
    <property type="project" value="TreeGrafter"/>
</dbReference>
<dbReference type="EMBL" id="KE343661">
    <property type="protein sequence ID" value="EXB37824.1"/>
    <property type="molecule type" value="Genomic_DNA"/>
</dbReference>
<dbReference type="PANTHER" id="PTHR14950">
    <property type="entry name" value="DICER-RELATED"/>
    <property type="match status" value="1"/>
</dbReference>
<protein>
    <submittedName>
        <fullName evidence="10">Ribonuclease 3-like protein 3</fullName>
    </submittedName>
</protein>
<dbReference type="Pfam" id="PF00636">
    <property type="entry name" value="Ribonuclease_3"/>
    <property type="match status" value="1"/>
</dbReference>
<dbReference type="Gene3D" id="3.30.160.20">
    <property type="match status" value="1"/>
</dbReference>
<evidence type="ECO:0000256" key="8">
    <source>
        <dbReference type="ARBA" id="ARBA00022884"/>
    </source>
</evidence>
<dbReference type="PROSITE" id="PS50142">
    <property type="entry name" value="RNASE_3_2"/>
    <property type="match status" value="1"/>
</dbReference>
<keyword evidence="11" id="KW-1185">Reference proteome</keyword>
<dbReference type="SUPFAM" id="SSF54768">
    <property type="entry name" value="dsRNA-binding domain-like"/>
    <property type="match status" value="1"/>
</dbReference>
<keyword evidence="3" id="KW-0540">Nuclease</keyword>
<dbReference type="SMART" id="SM00535">
    <property type="entry name" value="RIBOc"/>
    <property type="match status" value="1"/>
</dbReference>
<evidence type="ECO:0000256" key="1">
    <source>
        <dbReference type="ARBA" id="ARBA00001936"/>
    </source>
</evidence>
<dbReference type="GO" id="GO:0003723">
    <property type="term" value="F:RNA binding"/>
    <property type="evidence" value="ECO:0007669"/>
    <property type="project" value="UniProtKB-KW"/>
</dbReference>